<evidence type="ECO:0000313" key="3">
    <source>
        <dbReference type="Proteomes" id="UP000698924"/>
    </source>
</evidence>
<keyword evidence="3" id="KW-1185">Reference proteome</keyword>
<reference evidence="2 3" key="1">
    <citation type="journal article" date="2021" name="Sci. Rep.">
        <title>The distribution of antibiotic resistance genes in chicken gut microbiota commensals.</title>
        <authorList>
            <person name="Juricova H."/>
            <person name="Matiasovicova J."/>
            <person name="Kubasova T."/>
            <person name="Cejkova D."/>
            <person name="Rychlik I."/>
        </authorList>
    </citation>
    <scope>NUCLEOTIDE SEQUENCE [LARGE SCALE GENOMIC DNA]</scope>
    <source>
        <strain evidence="2 3">An421</strain>
    </source>
</reference>
<keyword evidence="1" id="KW-1133">Transmembrane helix</keyword>
<organism evidence="2 3">
    <name type="scientific">Caecibacteroides pullorum</name>
    <dbReference type="NCBI Taxonomy" id="2725562"/>
    <lineage>
        <taxon>Bacteria</taxon>
        <taxon>Pseudomonadati</taxon>
        <taxon>Bacteroidota</taxon>
        <taxon>Bacteroidia</taxon>
        <taxon>Bacteroidales</taxon>
        <taxon>Bacteroidaceae</taxon>
        <taxon>Caecibacteroides</taxon>
    </lineage>
</organism>
<keyword evidence="1" id="KW-0472">Membrane</keyword>
<dbReference type="AlphaFoldDB" id="A0AA41DA11"/>
<accession>A0AA41DA11</accession>
<dbReference type="RefSeq" id="WP_204972544.1">
    <property type="nucleotide sequence ID" value="NZ_JAAZTS010000020.1"/>
</dbReference>
<protein>
    <submittedName>
        <fullName evidence="2">DUF3352 domain-containing protein</fullName>
    </submittedName>
</protein>
<dbReference type="Proteomes" id="UP000698924">
    <property type="component" value="Unassembled WGS sequence"/>
</dbReference>
<proteinExistence type="predicted"/>
<evidence type="ECO:0000313" key="2">
    <source>
        <dbReference type="EMBL" id="MBM6858211.1"/>
    </source>
</evidence>
<evidence type="ECO:0000256" key="1">
    <source>
        <dbReference type="SAM" id="Phobius"/>
    </source>
</evidence>
<name>A0AA41DA11_9BACT</name>
<dbReference type="EMBL" id="JACJMO010000020">
    <property type="protein sequence ID" value="MBM6858211.1"/>
    <property type="molecule type" value="Genomic_DNA"/>
</dbReference>
<comment type="caution">
    <text evidence="2">The sequence shown here is derived from an EMBL/GenBank/DDBJ whole genome shotgun (WGS) entry which is preliminary data.</text>
</comment>
<sequence>MKPNNLIRVSLIVCIVLLCTGFAVYSFMRLDTVEERRNFDLFTLIPQDVEAVFETDCAAELVEDIDNMVCSRNGHFLYASDLFSSVKKYLRSFMEEEPHGLRWEMNELVVSFHNPDLQNDQVLYCRMGTGDRTLLENHLRRSGSATFPSRTSSYRGQTIEVYPLVDGRFLAVWMKRDFLVVSFQKRLVEQVIDAWKQKKTLAQLDTFHFTNEKKREENNTTVYVRWPVRTASQFATDASLWLEFNLKFAEEGVYCAGIVHGSDTLGIPLRDALFDSYPLEGFSGDKLPASTFLYKVGTLSASKAEVECALKQLQTDSAMVVAANGSFDASLASYFQLEAGSQMLSCGFLSDNTAARKPFTVLNISVKDVAHAQWELQKLLYSVSQGRYPFYKSFSAATGVSGLRLYRLPDHRLTALLAGYTGGPAFTYACFYKHSLLLSPDEQSLAAYVISLEQGDVLESQLFYEIATEKLAPDYQALVMADLSEVVLHPDLSRDLLPPFFLAHADFFRHFLLSIQLCCVENVIYPNLVLLYAYPDVPAE</sequence>
<gene>
    <name evidence="2" type="ORF">H6D15_11475</name>
</gene>
<feature type="transmembrane region" description="Helical" evidence="1">
    <location>
        <begin position="6"/>
        <end position="28"/>
    </location>
</feature>
<keyword evidence="1" id="KW-0812">Transmembrane</keyword>